<reference evidence="1 2" key="1">
    <citation type="submission" date="2018-09" db="EMBL/GenBank/DDBJ databases">
        <title>Draft genome of a novel serratia sp. strain with antifungal activity.</title>
        <authorList>
            <person name="Dichmann S.I."/>
            <person name="Park B.P."/>
            <person name="Pathiraja D."/>
            <person name="Choi I.-G."/>
            <person name="Stougaard P."/>
            <person name="Hennessy R.C."/>
        </authorList>
    </citation>
    <scope>NUCLEOTIDE SEQUENCE [LARGE SCALE GENOMIC DNA]</scope>
    <source>
        <strain evidence="1 2">S40</strain>
    </source>
</reference>
<evidence type="ECO:0000313" key="2">
    <source>
        <dbReference type="Proteomes" id="UP000284338"/>
    </source>
</evidence>
<dbReference type="EMBL" id="QYYG01000001">
    <property type="protein sequence ID" value="RJF57990.1"/>
    <property type="molecule type" value="Genomic_DNA"/>
</dbReference>
<name>A0AA92XA66_9GAMM</name>
<sequence>MGENDTGHHIRQLLHGLQNGNDLVLSESGFSHGDLFKRHIQYVGISLKVNGSFCRDAYTGTIRSTAFIM</sequence>
<protein>
    <submittedName>
        <fullName evidence="1">Uncharacterized protein</fullName>
    </submittedName>
</protein>
<comment type="caution">
    <text evidence="1">The sequence shown here is derived from an EMBL/GenBank/DDBJ whole genome shotgun (WGS) entry which is preliminary data.</text>
</comment>
<dbReference type="AlphaFoldDB" id="A0AA92XA66"/>
<evidence type="ECO:0000313" key="1">
    <source>
        <dbReference type="EMBL" id="RJF57990.1"/>
    </source>
</evidence>
<dbReference type="Proteomes" id="UP000284338">
    <property type="component" value="Unassembled WGS sequence"/>
</dbReference>
<keyword evidence="2" id="KW-1185">Reference proteome</keyword>
<gene>
    <name evidence="1" type="ORF">D4100_04275</name>
</gene>
<organism evidence="1 2">
    <name type="scientific">Serratia inhibens</name>
    <dbReference type="NCBI Taxonomy" id="2338073"/>
    <lineage>
        <taxon>Bacteria</taxon>
        <taxon>Pseudomonadati</taxon>
        <taxon>Pseudomonadota</taxon>
        <taxon>Gammaproteobacteria</taxon>
        <taxon>Enterobacterales</taxon>
        <taxon>Yersiniaceae</taxon>
        <taxon>Serratia</taxon>
    </lineage>
</organism>
<proteinExistence type="predicted"/>
<accession>A0AA92XA66</accession>